<evidence type="ECO:0000313" key="1">
    <source>
        <dbReference type="EMBL" id="KAJ8645371.1"/>
    </source>
</evidence>
<reference evidence="1 2" key="1">
    <citation type="journal article" date="2022" name="Hortic Res">
        <title>A haplotype resolved chromosomal level avocado genome allows analysis of novel avocado genes.</title>
        <authorList>
            <person name="Nath O."/>
            <person name="Fletcher S.J."/>
            <person name="Hayward A."/>
            <person name="Shaw L.M."/>
            <person name="Masouleh A.K."/>
            <person name="Furtado A."/>
            <person name="Henry R.J."/>
            <person name="Mitter N."/>
        </authorList>
    </citation>
    <scope>NUCLEOTIDE SEQUENCE [LARGE SCALE GENOMIC DNA]</scope>
    <source>
        <strain evidence="2">cv. Hass</strain>
    </source>
</reference>
<keyword evidence="2" id="KW-1185">Reference proteome</keyword>
<protein>
    <submittedName>
        <fullName evidence="1">Uncharacterized protein</fullName>
    </submittedName>
</protein>
<accession>A0ACC2MHX7</accession>
<dbReference type="Proteomes" id="UP001234297">
    <property type="component" value="Chromosome 2"/>
</dbReference>
<proteinExistence type="predicted"/>
<organism evidence="1 2">
    <name type="scientific">Persea americana</name>
    <name type="common">Avocado</name>
    <dbReference type="NCBI Taxonomy" id="3435"/>
    <lineage>
        <taxon>Eukaryota</taxon>
        <taxon>Viridiplantae</taxon>
        <taxon>Streptophyta</taxon>
        <taxon>Embryophyta</taxon>
        <taxon>Tracheophyta</taxon>
        <taxon>Spermatophyta</taxon>
        <taxon>Magnoliopsida</taxon>
        <taxon>Magnoliidae</taxon>
        <taxon>Laurales</taxon>
        <taxon>Lauraceae</taxon>
        <taxon>Persea</taxon>
    </lineage>
</organism>
<name>A0ACC2MHX7_PERAE</name>
<sequence length="81" mass="9192">MDRASCVRDWKYIIHDSIWVQSVLVIDATMVTIMSMHGLMFDKSQPTAKEIEDQIDDAQDIGLYSMLFILPPVLAANLYAT</sequence>
<comment type="caution">
    <text evidence="1">The sequence shown here is derived from an EMBL/GenBank/DDBJ whole genome shotgun (WGS) entry which is preliminary data.</text>
</comment>
<dbReference type="EMBL" id="CM056810">
    <property type="protein sequence ID" value="KAJ8645371.1"/>
    <property type="molecule type" value="Genomic_DNA"/>
</dbReference>
<evidence type="ECO:0000313" key="2">
    <source>
        <dbReference type="Proteomes" id="UP001234297"/>
    </source>
</evidence>
<gene>
    <name evidence="1" type="ORF">MRB53_007119</name>
</gene>